<protein>
    <submittedName>
        <fullName evidence="2">MarR family winged helix-turn-helix transcriptional regulator</fullName>
    </submittedName>
</protein>
<feature type="domain" description="HTH marR-type" evidence="1">
    <location>
        <begin position="1"/>
        <end position="127"/>
    </location>
</feature>
<dbReference type="EMBL" id="JBHSIV010000003">
    <property type="protein sequence ID" value="MFC5061275.1"/>
    <property type="molecule type" value="Genomic_DNA"/>
</dbReference>
<dbReference type="InterPro" id="IPR036390">
    <property type="entry name" value="WH_DNA-bd_sf"/>
</dbReference>
<keyword evidence="3" id="KW-1185">Reference proteome</keyword>
<dbReference type="InterPro" id="IPR036388">
    <property type="entry name" value="WH-like_DNA-bd_sf"/>
</dbReference>
<organism evidence="2 3">
    <name type="scientific">Actinomycetospora atypica</name>
    <dbReference type="NCBI Taxonomy" id="1290095"/>
    <lineage>
        <taxon>Bacteria</taxon>
        <taxon>Bacillati</taxon>
        <taxon>Actinomycetota</taxon>
        <taxon>Actinomycetes</taxon>
        <taxon>Pseudonocardiales</taxon>
        <taxon>Pseudonocardiaceae</taxon>
        <taxon>Actinomycetospora</taxon>
    </lineage>
</organism>
<dbReference type="PANTHER" id="PTHR33164">
    <property type="entry name" value="TRANSCRIPTIONAL REGULATOR, MARR FAMILY"/>
    <property type="match status" value="1"/>
</dbReference>
<dbReference type="SMART" id="SM00347">
    <property type="entry name" value="HTH_MARR"/>
    <property type="match status" value="1"/>
</dbReference>
<reference evidence="3" key="1">
    <citation type="journal article" date="2019" name="Int. J. Syst. Evol. Microbiol.">
        <title>The Global Catalogue of Microorganisms (GCM) 10K type strain sequencing project: providing services to taxonomists for standard genome sequencing and annotation.</title>
        <authorList>
            <consortium name="The Broad Institute Genomics Platform"/>
            <consortium name="The Broad Institute Genome Sequencing Center for Infectious Disease"/>
            <person name="Wu L."/>
            <person name="Ma J."/>
        </authorList>
    </citation>
    <scope>NUCLEOTIDE SEQUENCE [LARGE SCALE GENOMIC DNA]</scope>
    <source>
        <strain evidence="3">CGMCC 4.7093</strain>
    </source>
</reference>
<dbReference type="InterPro" id="IPR039422">
    <property type="entry name" value="MarR/SlyA-like"/>
</dbReference>
<evidence type="ECO:0000313" key="3">
    <source>
        <dbReference type="Proteomes" id="UP001595947"/>
    </source>
</evidence>
<gene>
    <name evidence="2" type="ORF">ACFPBZ_03580</name>
</gene>
<sequence>MQARLQAQLNRRLQAGSGLSLSDFDVLVALTDHGSDPIRVGELCDLLQWEKSRLSHHLARMQRRGLLARVECADDGRGAEIVLTDEGRAAIDRAAPAHVADVRELVFDVLDDEQVRALEAIGRSVAERVDDRSRPA</sequence>
<dbReference type="SUPFAM" id="SSF46785">
    <property type="entry name" value="Winged helix' DNA-binding domain"/>
    <property type="match status" value="1"/>
</dbReference>
<comment type="caution">
    <text evidence="2">The sequence shown here is derived from an EMBL/GenBank/DDBJ whole genome shotgun (WGS) entry which is preliminary data.</text>
</comment>
<accession>A0ABV9YF19</accession>
<dbReference type="Pfam" id="PF12802">
    <property type="entry name" value="MarR_2"/>
    <property type="match status" value="1"/>
</dbReference>
<dbReference type="Proteomes" id="UP001595947">
    <property type="component" value="Unassembled WGS sequence"/>
</dbReference>
<dbReference type="PROSITE" id="PS50995">
    <property type="entry name" value="HTH_MARR_2"/>
    <property type="match status" value="1"/>
</dbReference>
<name>A0ABV9YF19_9PSEU</name>
<proteinExistence type="predicted"/>
<dbReference type="RefSeq" id="WP_378034834.1">
    <property type="nucleotide sequence ID" value="NZ_JBHSIV010000003.1"/>
</dbReference>
<dbReference type="InterPro" id="IPR000835">
    <property type="entry name" value="HTH_MarR-typ"/>
</dbReference>
<evidence type="ECO:0000313" key="2">
    <source>
        <dbReference type="EMBL" id="MFC5061275.1"/>
    </source>
</evidence>
<dbReference type="Gene3D" id="1.10.10.10">
    <property type="entry name" value="Winged helix-like DNA-binding domain superfamily/Winged helix DNA-binding domain"/>
    <property type="match status" value="1"/>
</dbReference>
<evidence type="ECO:0000259" key="1">
    <source>
        <dbReference type="PROSITE" id="PS50995"/>
    </source>
</evidence>
<dbReference type="PANTHER" id="PTHR33164:SF99">
    <property type="entry name" value="MARR FAMILY REGULATORY PROTEIN"/>
    <property type="match status" value="1"/>
</dbReference>